<gene>
    <name evidence="4" type="primary">LOC132800018</name>
</gene>
<dbReference type="Proteomes" id="UP001652623">
    <property type="component" value="Chromosome 11"/>
</dbReference>
<sequence length="155" mass="14939">MKAGPIVILACISNFAALMILRCLCEIIGRAKKKQTKHHVAKQTVAAPTTQLAGQEDVERGREGTDQTANAKETSTDQNNKDSGMVILAGGGAAVVPSKSSAGGGGGGGGGSTCSGGYLEPHGGRGGGCGGGGGFGGGCGGGGGDFGGGCGGHYW</sequence>
<evidence type="ECO:0000256" key="1">
    <source>
        <dbReference type="SAM" id="MobiDB-lite"/>
    </source>
</evidence>
<feature type="transmembrane region" description="Helical" evidence="2">
    <location>
        <begin position="6"/>
        <end position="25"/>
    </location>
</feature>
<accession>A0ABM3ZWN0</accession>
<keyword evidence="3" id="KW-1185">Reference proteome</keyword>
<proteinExistence type="predicted"/>
<dbReference type="GeneID" id="132800018"/>
<evidence type="ECO:0000313" key="3">
    <source>
        <dbReference type="Proteomes" id="UP001652623"/>
    </source>
</evidence>
<dbReference type="RefSeq" id="XP_060668887.1">
    <property type="nucleotide sequence ID" value="XM_060812904.1"/>
</dbReference>
<keyword evidence="2" id="KW-1133">Transmembrane helix</keyword>
<keyword evidence="2" id="KW-0472">Membrane</keyword>
<evidence type="ECO:0000313" key="4">
    <source>
        <dbReference type="RefSeq" id="XP_060668887.1"/>
    </source>
</evidence>
<feature type="region of interest" description="Disordered" evidence="1">
    <location>
        <begin position="38"/>
        <end position="83"/>
    </location>
</feature>
<reference evidence="4" key="1">
    <citation type="submission" date="2025-08" db="UniProtKB">
        <authorList>
            <consortium name="RefSeq"/>
        </authorList>
    </citation>
    <scope>IDENTIFICATION</scope>
    <source>
        <tissue evidence="4">Seedling</tissue>
    </source>
</reference>
<name>A0ABM3ZWN0_ZIZJJ</name>
<organism evidence="3 4">
    <name type="scientific">Ziziphus jujuba</name>
    <name type="common">Chinese jujube</name>
    <name type="synonym">Ziziphus sativa</name>
    <dbReference type="NCBI Taxonomy" id="326968"/>
    <lineage>
        <taxon>Eukaryota</taxon>
        <taxon>Viridiplantae</taxon>
        <taxon>Streptophyta</taxon>
        <taxon>Embryophyta</taxon>
        <taxon>Tracheophyta</taxon>
        <taxon>Spermatophyta</taxon>
        <taxon>Magnoliopsida</taxon>
        <taxon>eudicotyledons</taxon>
        <taxon>Gunneridae</taxon>
        <taxon>Pentapetalae</taxon>
        <taxon>rosids</taxon>
        <taxon>fabids</taxon>
        <taxon>Rosales</taxon>
        <taxon>Rhamnaceae</taxon>
        <taxon>Paliureae</taxon>
        <taxon>Ziziphus</taxon>
    </lineage>
</organism>
<evidence type="ECO:0000256" key="2">
    <source>
        <dbReference type="SAM" id="Phobius"/>
    </source>
</evidence>
<protein>
    <submittedName>
        <fullName evidence="4">Uncharacterized protein LOC132800018</fullName>
    </submittedName>
</protein>
<feature type="compositionally biased region" description="Polar residues" evidence="1">
    <location>
        <begin position="66"/>
        <end position="82"/>
    </location>
</feature>
<keyword evidence="2" id="KW-0812">Transmembrane</keyword>